<organism evidence="1">
    <name type="scientific">Acidicaldus sp</name>
    <dbReference type="NCBI Taxonomy" id="1872105"/>
    <lineage>
        <taxon>Bacteria</taxon>
        <taxon>Pseudomonadati</taxon>
        <taxon>Pseudomonadota</taxon>
        <taxon>Alphaproteobacteria</taxon>
        <taxon>Acetobacterales</taxon>
        <taxon>Acetobacteraceae</taxon>
        <taxon>Acidicaldus</taxon>
    </lineage>
</organism>
<comment type="caution">
    <text evidence="1">The sequence shown here is derived from an EMBL/GenBank/DDBJ whole genome shotgun (WGS) entry which is preliminary data.</text>
</comment>
<protein>
    <submittedName>
        <fullName evidence="1">Uncharacterized protein</fullName>
    </submittedName>
</protein>
<dbReference type="AlphaFoldDB" id="A0A8J4M456"/>
<sequence>MTAPETATPITPAWQVWRATPETLDAARRCDRAAARRGARPLVLLAPDPAAPALNWEIPRLCRHLAWHVLLPDPPHLPSDWGAGWAWVWLGARARDQREADAARRFLAALPGQRFLLCAPLLGPIDLALPPLRCPACAGAGARGRDDGGTCLMCETCLGSGYVTPAGLRHGLERIILPAGLAPGMVRGLPVAARSIFFIETDALTAP</sequence>
<evidence type="ECO:0000313" key="1">
    <source>
        <dbReference type="EMBL" id="HGC41606.1"/>
    </source>
</evidence>
<proteinExistence type="predicted"/>
<reference evidence="1" key="1">
    <citation type="journal article" date="2020" name="mSystems">
        <title>Genome- and Community-Level Interaction Insights into Carbon Utilization and Element Cycling Functions of Hydrothermarchaeota in Hydrothermal Sediment.</title>
        <authorList>
            <person name="Zhou Z."/>
            <person name="Liu Y."/>
            <person name="Xu W."/>
            <person name="Pan J."/>
            <person name="Luo Z.H."/>
            <person name="Li M."/>
        </authorList>
    </citation>
    <scope>NUCLEOTIDE SEQUENCE</scope>
    <source>
        <strain evidence="1">SpSt-997</strain>
    </source>
</reference>
<accession>A0A8J4M456</accession>
<name>A0A8J4M456_9PROT</name>
<dbReference type="EMBL" id="DTQM01000001">
    <property type="protein sequence ID" value="HGC41606.1"/>
    <property type="molecule type" value="Genomic_DNA"/>
</dbReference>
<gene>
    <name evidence="1" type="ORF">ENY07_00030</name>
</gene>